<keyword evidence="5 6" id="KW-0472">Membrane</keyword>
<dbReference type="EMBL" id="AP024849">
    <property type="protein sequence ID" value="BCZ46724.1"/>
    <property type="molecule type" value="Genomic_DNA"/>
</dbReference>
<reference evidence="9" key="1">
    <citation type="submission" date="2021-07" db="EMBL/GenBank/DDBJ databases">
        <title>Complete genome sequencing of a Clostridium isolate.</title>
        <authorList>
            <person name="Ueki A."/>
            <person name="Tonouchi A."/>
        </authorList>
    </citation>
    <scope>NUCLEOTIDE SEQUENCE [LARGE SCALE GENOMIC DNA]</scope>
    <source>
        <strain evidence="9">C5S11</strain>
    </source>
</reference>
<gene>
    <name evidence="8" type="ORF">psyc5s11_27910</name>
</gene>
<keyword evidence="3 6" id="KW-0812">Transmembrane</keyword>
<evidence type="ECO:0000259" key="7">
    <source>
        <dbReference type="Pfam" id="PF02687"/>
    </source>
</evidence>
<dbReference type="Proteomes" id="UP000824633">
    <property type="component" value="Chromosome"/>
</dbReference>
<accession>A0ABM7T511</accession>
<evidence type="ECO:0000256" key="3">
    <source>
        <dbReference type="ARBA" id="ARBA00022692"/>
    </source>
</evidence>
<protein>
    <recommendedName>
        <fullName evidence="7">ABC3 transporter permease C-terminal domain-containing protein</fullName>
    </recommendedName>
</protein>
<feature type="transmembrane region" description="Helical" evidence="6">
    <location>
        <begin position="143"/>
        <end position="168"/>
    </location>
</feature>
<keyword evidence="9" id="KW-1185">Reference proteome</keyword>
<dbReference type="PANTHER" id="PTHR30287">
    <property type="entry name" value="MEMBRANE COMPONENT OF PREDICTED ABC SUPERFAMILY METABOLITE UPTAKE TRANSPORTER"/>
    <property type="match status" value="1"/>
</dbReference>
<name>A0ABM7T511_9CLOT</name>
<feature type="domain" description="ABC3 transporter permease C-terminal" evidence="7">
    <location>
        <begin position="147"/>
        <end position="249"/>
    </location>
</feature>
<dbReference type="InterPro" id="IPR003838">
    <property type="entry name" value="ABC3_permease_C"/>
</dbReference>
<dbReference type="Pfam" id="PF02687">
    <property type="entry name" value="FtsX"/>
    <property type="match status" value="1"/>
</dbReference>
<comment type="subcellular location">
    <subcellularLocation>
        <location evidence="1">Cell membrane</location>
        <topology evidence="1">Multi-pass membrane protein</topology>
    </subcellularLocation>
</comment>
<dbReference type="InterPro" id="IPR038766">
    <property type="entry name" value="Membrane_comp_ABC_pdt"/>
</dbReference>
<feature type="transmembrane region" description="Helical" evidence="6">
    <location>
        <begin position="228"/>
        <end position="250"/>
    </location>
</feature>
<keyword evidence="2" id="KW-1003">Cell membrane</keyword>
<evidence type="ECO:0000313" key="9">
    <source>
        <dbReference type="Proteomes" id="UP000824633"/>
    </source>
</evidence>
<keyword evidence="4 6" id="KW-1133">Transmembrane helix</keyword>
<dbReference type="PANTHER" id="PTHR30287:SF1">
    <property type="entry name" value="INNER MEMBRANE PROTEIN"/>
    <property type="match status" value="1"/>
</dbReference>
<feature type="transmembrane region" description="Helical" evidence="6">
    <location>
        <begin position="188"/>
        <end position="208"/>
    </location>
</feature>
<evidence type="ECO:0000256" key="1">
    <source>
        <dbReference type="ARBA" id="ARBA00004651"/>
    </source>
</evidence>
<evidence type="ECO:0000256" key="6">
    <source>
        <dbReference type="SAM" id="Phobius"/>
    </source>
</evidence>
<evidence type="ECO:0000313" key="8">
    <source>
        <dbReference type="EMBL" id="BCZ46724.1"/>
    </source>
</evidence>
<evidence type="ECO:0000256" key="5">
    <source>
        <dbReference type="ARBA" id="ARBA00023136"/>
    </source>
</evidence>
<organism evidence="8 9">
    <name type="scientific">Clostridium gelidum</name>
    <dbReference type="NCBI Taxonomy" id="704125"/>
    <lineage>
        <taxon>Bacteria</taxon>
        <taxon>Bacillati</taxon>
        <taxon>Bacillota</taxon>
        <taxon>Clostridia</taxon>
        <taxon>Eubacteriales</taxon>
        <taxon>Clostridiaceae</taxon>
        <taxon>Clostridium</taxon>
    </lineage>
</organism>
<evidence type="ECO:0000256" key="4">
    <source>
        <dbReference type="ARBA" id="ARBA00022989"/>
    </source>
</evidence>
<sequence>MEIPFAMKYDDKTTFTVYGVNPNSEFISFKDKLGNILKSDKIIITRPLADKFNIAPKDIIKLINRLDSKEYSITVDSIAETFVGQYIYIPLDTLNDMLGLPSGSYIGLWSTEKIDIPENKLLTFVTVDDMKKAFDIMTKPLQAVIGVIAFISFIIGLIVIYVVTSLTIDENKDNISLLKVLGYRKKEIYSLILNSSSFIVVLGYILGVPLLLGSLTALFKSMTKEMSISFPVTIDYIYVLVGFIIIYLTFELSKLLNKKKINRISMVEALKSRME</sequence>
<proteinExistence type="predicted"/>
<evidence type="ECO:0000256" key="2">
    <source>
        <dbReference type="ARBA" id="ARBA00022475"/>
    </source>
</evidence>